<gene>
    <name evidence="2" type="ORF">FCALED_LOCUS4670</name>
</gene>
<evidence type="ECO:0000256" key="1">
    <source>
        <dbReference type="SAM" id="MobiDB-lite"/>
    </source>
</evidence>
<dbReference type="GO" id="GO:0033328">
    <property type="term" value="F:peroxisome membrane targeting sequence binding"/>
    <property type="evidence" value="ECO:0007669"/>
    <property type="project" value="TreeGrafter"/>
</dbReference>
<evidence type="ECO:0000313" key="3">
    <source>
        <dbReference type="Proteomes" id="UP000789570"/>
    </source>
</evidence>
<name>A0A9N9A773_9GLOM</name>
<feature type="non-terminal residue" evidence="2">
    <location>
        <position position="265"/>
    </location>
</feature>
<sequence>MTSMASENKKVTITDDLDDLDELFDEVLDDFSSQSSSNKPSGSSASRFPSNAPPDNIGDQVDPSIQVDDEYAKQLAADMDVFVKELEENEELRMAMQGFMKTIGDVDENFINNLNETKGPSVGSNNNYGKSTTDSKGTSFQDKINQTMNKLQNTSEQLDAEITDGSNDLMEEMMKHLESVGNLSGLSDIGDMEENFNGGEMEKIFEFMMETLATKDYLYEPMKEFAQKLQDFGQPPPEIINELAPGMDLDEQGMPKLSASDLSSS</sequence>
<dbReference type="GO" id="GO:0045046">
    <property type="term" value="P:protein import into peroxisome membrane"/>
    <property type="evidence" value="ECO:0007669"/>
    <property type="project" value="TreeGrafter"/>
</dbReference>
<proteinExistence type="predicted"/>
<dbReference type="OrthoDB" id="21292at2759"/>
<dbReference type="InterPro" id="IPR006708">
    <property type="entry name" value="Pex19"/>
</dbReference>
<dbReference type="AlphaFoldDB" id="A0A9N9A773"/>
<dbReference type="EMBL" id="CAJVPQ010000930">
    <property type="protein sequence ID" value="CAG8520442.1"/>
    <property type="molecule type" value="Genomic_DNA"/>
</dbReference>
<accession>A0A9N9A773</accession>
<protein>
    <submittedName>
        <fullName evidence="2">16183_t:CDS:1</fullName>
    </submittedName>
</protein>
<evidence type="ECO:0000313" key="2">
    <source>
        <dbReference type="EMBL" id="CAG8520442.1"/>
    </source>
</evidence>
<dbReference type="InterPro" id="IPR038322">
    <property type="entry name" value="Pex19_C_sf"/>
</dbReference>
<comment type="caution">
    <text evidence="2">The sequence shown here is derived from an EMBL/GenBank/DDBJ whole genome shotgun (WGS) entry which is preliminary data.</text>
</comment>
<feature type="compositionally biased region" description="Low complexity" evidence="1">
    <location>
        <begin position="30"/>
        <end position="46"/>
    </location>
</feature>
<dbReference type="PANTHER" id="PTHR12774:SF2">
    <property type="entry name" value="PEROXISOMAL BIOGENESIS FACTOR 19"/>
    <property type="match status" value="1"/>
</dbReference>
<reference evidence="2" key="1">
    <citation type="submission" date="2021-06" db="EMBL/GenBank/DDBJ databases">
        <authorList>
            <person name="Kallberg Y."/>
            <person name="Tangrot J."/>
            <person name="Rosling A."/>
        </authorList>
    </citation>
    <scope>NUCLEOTIDE SEQUENCE</scope>
    <source>
        <strain evidence="2">UK204</strain>
    </source>
</reference>
<organism evidence="2 3">
    <name type="scientific">Funneliformis caledonium</name>
    <dbReference type="NCBI Taxonomy" id="1117310"/>
    <lineage>
        <taxon>Eukaryota</taxon>
        <taxon>Fungi</taxon>
        <taxon>Fungi incertae sedis</taxon>
        <taxon>Mucoromycota</taxon>
        <taxon>Glomeromycotina</taxon>
        <taxon>Glomeromycetes</taxon>
        <taxon>Glomerales</taxon>
        <taxon>Glomeraceae</taxon>
        <taxon>Funneliformis</taxon>
    </lineage>
</organism>
<dbReference type="PANTHER" id="PTHR12774">
    <property type="entry name" value="PEROXISOMAL BIOGENESIS FACTOR 19"/>
    <property type="match status" value="1"/>
</dbReference>
<dbReference type="Pfam" id="PF04614">
    <property type="entry name" value="Pex19"/>
    <property type="match status" value="1"/>
</dbReference>
<keyword evidence="3" id="KW-1185">Reference proteome</keyword>
<dbReference type="Gene3D" id="1.20.120.900">
    <property type="entry name" value="Pex19, mPTS binding domain"/>
    <property type="match status" value="1"/>
</dbReference>
<feature type="region of interest" description="Disordered" evidence="1">
    <location>
        <begin position="116"/>
        <end position="138"/>
    </location>
</feature>
<dbReference type="GO" id="GO:0005778">
    <property type="term" value="C:peroxisomal membrane"/>
    <property type="evidence" value="ECO:0007669"/>
    <property type="project" value="TreeGrafter"/>
</dbReference>
<feature type="region of interest" description="Disordered" evidence="1">
    <location>
        <begin position="28"/>
        <end position="62"/>
    </location>
</feature>
<dbReference type="Proteomes" id="UP000789570">
    <property type="component" value="Unassembled WGS sequence"/>
</dbReference>